<evidence type="ECO:0000256" key="3">
    <source>
        <dbReference type="ARBA" id="ARBA00022576"/>
    </source>
</evidence>
<dbReference type="Proteomes" id="UP000810292">
    <property type="component" value="Unassembled WGS sequence"/>
</dbReference>
<dbReference type="Pfam" id="PF00155">
    <property type="entry name" value="Aminotran_1_2"/>
    <property type="match status" value="1"/>
</dbReference>
<evidence type="ECO:0000256" key="4">
    <source>
        <dbReference type="ARBA" id="ARBA00022679"/>
    </source>
</evidence>
<dbReference type="Gene3D" id="3.40.640.10">
    <property type="entry name" value="Type I PLP-dependent aspartate aminotransferase-like (Major domain)"/>
    <property type="match status" value="1"/>
</dbReference>
<evidence type="ECO:0000256" key="5">
    <source>
        <dbReference type="ARBA" id="ARBA00022898"/>
    </source>
</evidence>
<dbReference type="NCBIfam" id="NF006388">
    <property type="entry name" value="PRK08637.1"/>
    <property type="match status" value="1"/>
</dbReference>
<dbReference type="InterPro" id="IPR015421">
    <property type="entry name" value="PyrdxlP-dep_Trfase_major"/>
</dbReference>
<dbReference type="GO" id="GO:0030170">
    <property type="term" value="F:pyridoxal phosphate binding"/>
    <property type="evidence" value="ECO:0007669"/>
    <property type="project" value="InterPro"/>
</dbReference>
<accession>A0A9D9ND79</accession>
<comment type="cofactor">
    <cofactor evidence="1">
        <name>pyridoxal 5'-phosphate</name>
        <dbReference type="ChEBI" id="CHEBI:597326"/>
    </cofactor>
</comment>
<dbReference type="CDD" id="cd00609">
    <property type="entry name" value="AAT_like"/>
    <property type="match status" value="1"/>
</dbReference>
<name>A0A9D9ND79_9SPIO</name>
<dbReference type="GO" id="GO:0006520">
    <property type="term" value="P:amino acid metabolic process"/>
    <property type="evidence" value="ECO:0007669"/>
    <property type="project" value="InterPro"/>
</dbReference>
<reference evidence="7" key="2">
    <citation type="journal article" date="2021" name="PeerJ">
        <title>Extensive microbial diversity within the chicken gut microbiome revealed by metagenomics and culture.</title>
        <authorList>
            <person name="Gilroy R."/>
            <person name="Ravi A."/>
            <person name="Getino M."/>
            <person name="Pursley I."/>
            <person name="Horton D.L."/>
            <person name="Alikhan N.F."/>
            <person name="Baker D."/>
            <person name="Gharbi K."/>
            <person name="Hall N."/>
            <person name="Watson M."/>
            <person name="Adriaenssens E.M."/>
            <person name="Foster-Nyarko E."/>
            <person name="Jarju S."/>
            <person name="Secka A."/>
            <person name="Antonio M."/>
            <person name="Oren A."/>
            <person name="Chaudhuri R.R."/>
            <person name="La Ragione R."/>
            <person name="Hildebrand F."/>
            <person name="Pallen M.J."/>
        </authorList>
    </citation>
    <scope>NUCLEOTIDE SEQUENCE</scope>
    <source>
        <strain evidence="7">14700</strain>
    </source>
</reference>
<evidence type="ECO:0000313" key="7">
    <source>
        <dbReference type="EMBL" id="MBO8469113.1"/>
    </source>
</evidence>
<dbReference type="Gene3D" id="3.90.1150.10">
    <property type="entry name" value="Aspartate Aminotransferase, domain 1"/>
    <property type="match status" value="1"/>
</dbReference>
<dbReference type="InterPro" id="IPR015424">
    <property type="entry name" value="PyrdxlP-dep_Trfase"/>
</dbReference>
<protein>
    <submittedName>
        <fullName evidence="7">Aminotransferase class I/II-fold pyridoxal phosphate-dependent enzyme</fullName>
    </submittedName>
</protein>
<evidence type="ECO:0000256" key="1">
    <source>
        <dbReference type="ARBA" id="ARBA00001933"/>
    </source>
</evidence>
<comment type="caution">
    <text evidence="7">The sequence shown here is derived from an EMBL/GenBank/DDBJ whole genome shotgun (WGS) entry which is preliminary data.</text>
</comment>
<comment type="similarity">
    <text evidence="2">Belongs to the class-I pyridoxal-phosphate-dependent aminotransferase family.</text>
</comment>
<keyword evidence="5" id="KW-0663">Pyridoxal phosphate</keyword>
<organism evidence="7 8">
    <name type="scientific">Candidatus Ornithospirochaeta stercoravium</name>
    <dbReference type="NCBI Taxonomy" id="2840897"/>
    <lineage>
        <taxon>Bacteria</taxon>
        <taxon>Pseudomonadati</taxon>
        <taxon>Spirochaetota</taxon>
        <taxon>Spirochaetia</taxon>
        <taxon>Spirochaetales</taxon>
        <taxon>Spirochaetaceae</taxon>
        <taxon>Spirochaetaceae incertae sedis</taxon>
        <taxon>Candidatus Ornithospirochaeta</taxon>
    </lineage>
</organism>
<evidence type="ECO:0000259" key="6">
    <source>
        <dbReference type="Pfam" id="PF00155"/>
    </source>
</evidence>
<gene>
    <name evidence="7" type="ORF">IAA72_04950</name>
</gene>
<sequence>MNRLAEELNQTLSDSIAYGFLSPLGRRMYFPKGIVAQSDEAKEKAKKYNATVGLATSKGEPFYLQDIYSAFKEGVFKPSQIFNYAPGGGDKTLRALWRDSMVEKNPHLKGKKMSLPIVTSGLTHAISLTAQLFVSEGDSVVCPDLFWDNYDLIFSDLIGAKPVLFPFYGEHGGFNTEGMKKALLCVDSEYVRIILNFPNNPTGYTPSKKEAEAMVKALTEVADSGKKILVLSDDAYFGLFFEDETEKESLFAYLADAHENIFAVKGDAATKEEMVWGFRIGFLTYASKGFTDAHIDALTKKTLGMIRCTVSNCDRPGQSLVVNAMQKPLHYDEDKARVFNAMKERYEIVRNAVARHKDEKVITPYAFNSGYFMAFSTNGRDAEELRLHLLDKYQIGAINIMGHTLRLAYCSVEPEGLDEVVDTIYKAAEEIWS</sequence>
<dbReference type="InterPro" id="IPR015422">
    <property type="entry name" value="PyrdxlP-dep_Trfase_small"/>
</dbReference>
<dbReference type="EMBL" id="JADIMF010000075">
    <property type="protein sequence ID" value="MBO8469113.1"/>
    <property type="molecule type" value="Genomic_DNA"/>
</dbReference>
<dbReference type="SUPFAM" id="SSF53383">
    <property type="entry name" value="PLP-dependent transferases"/>
    <property type="match status" value="1"/>
</dbReference>
<evidence type="ECO:0000313" key="8">
    <source>
        <dbReference type="Proteomes" id="UP000810292"/>
    </source>
</evidence>
<dbReference type="PANTHER" id="PTHR46383:SF1">
    <property type="entry name" value="ASPARTATE AMINOTRANSFERASE"/>
    <property type="match status" value="1"/>
</dbReference>
<feature type="domain" description="Aminotransferase class I/classII large" evidence="6">
    <location>
        <begin position="64"/>
        <end position="424"/>
    </location>
</feature>
<dbReference type="InterPro" id="IPR004839">
    <property type="entry name" value="Aminotransferase_I/II_large"/>
</dbReference>
<proteinExistence type="inferred from homology"/>
<dbReference type="GO" id="GO:0008483">
    <property type="term" value="F:transaminase activity"/>
    <property type="evidence" value="ECO:0007669"/>
    <property type="project" value="UniProtKB-KW"/>
</dbReference>
<keyword evidence="4" id="KW-0808">Transferase</keyword>
<dbReference type="PANTHER" id="PTHR46383">
    <property type="entry name" value="ASPARTATE AMINOTRANSFERASE"/>
    <property type="match status" value="1"/>
</dbReference>
<dbReference type="InterPro" id="IPR050596">
    <property type="entry name" value="AspAT/PAT-like"/>
</dbReference>
<keyword evidence="3 7" id="KW-0032">Aminotransferase</keyword>
<dbReference type="AlphaFoldDB" id="A0A9D9ND79"/>
<reference evidence="7" key="1">
    <citation type="submission" date="2020-10" db="EMBL/GenBank/DDBJ databases">
        <authorList>
            <person name="Gilroy R."/>
        </authorList>
    </citation>
    <scope>NUCLEOTIDE SEQUENCE</scope>
    <source>
        <strain evidence="7">14700</strain>
    </source>
</reference>
<evidence type="ECO:0000256" key="2">
    <source>
        <dbReference type="ARBA" id="ARBA00007441"/>
    </source>
</evidence>